<accession>A0ABQ5LQU3</accession>
<gene>
    <name evidence="1" type="ORF">STA1M1_09570</name>
</gene>
<reference evidence="1" key="1">
    <citation type="journal article" date="2023" name="Int. J. Syst. Evol. Microbiol.">
        <title>Sinisalibacter aestuarii sp. nov., isolated from estuarine sediment of the Arakawa River.</title>
        <authorList>
            <person name="Arafat S.T."/>
            <person name="Hirano S."/>
            <person name="Sato A."/>
            <person name="Takeuchi K."/>
            <person name="Yasuda T."/>
            <person name="Terahara T."/>
            <person name="Hamada M."/>
            <person name="Kobayashi T."/>
        </authorList>
    </citation>
    <scope>NUCLEOTIDE SEQUENCE</scope>
    <source>
        <strain evidence="1">B-399</strain>
    </source>
</reference>
<dbReference type="PROSITE" id="PS00161">
    <property type="entry name" value="ISOCITRATE_LYASE"/>
    <property type="match status" value="1"/>
</dbReference>
<organism evidence="1 2">
    <name type="scientific">Sinisalibacter aestuarii</name>
    <dbReference type="NCBI Taxonomy" id="2949426"/>
    <lineage>
        <taxon>Bacteria</taxon>
        <taxon>Pseudomonadati</taxon>
        <taxon>Pseudomonadota</taxon>
        <taxon>Alphaproteobacteria</taxon>
        <taxon>Rhodobacterales</taxon>
        <taxon>Roseobacteraceae</taxon>
        <taxon>Sinisalibacter</taxon>
    </lineage>
</organism>
<dbReference type="Proteomes" id="UP001144205">
    <property type="component" value="Unassembled WGS sequence"/>
</dbReference>
<dbReference type="PANTHER" id="PTHR42905">
    <property type="entry name" value="PHOSPHOENOLPYRUVATE CARBOXYLASE"/>
    <property type="match status" value="1"/>
</dbReference>
<evidence type="ECO:0000313" key="1">
    <source>
        <dbReference type="EMBL" id="GKY87088.1"/>
    </source>
</evidence>
<sequence length="288" mass="31621">MTGQNNKPTWRELMAQNKPLVLPGAHDAFSARLIADAGFPAYFIGGFPVIGARHGLPDVGLVGLGEMAQSINEMMMACPLPVLVDADDGYGDVKNLTRTMRTYERMGASAIFFEDQVAPKRCGHMAGKVLVPTEMMEAKLRAAVDAREDKEFFIIARTDARDVDGLDEAFRRAERYLEAGADGLFIESPRSVEELEKIGGSFGVPHLANMLEGGVTPILSNAELGEMGFSMVIHGINLLMRSARVMKETLTAIQQDNLKPDVNAVSFEEYKRLVGFGEWAAIDDKYKF</sequence>
<dbReference type="CDD" id="cd00377">
    <property type="entry name" value="ICL_PEPM"/>
    <property type="match status" value="1"/>
</dbReference>
<dbReference type="EMBL" id="BROH01000001">
    <property type="protein sequence ID" value="GKY87088.1"/>
    <property type="molecule type" value="Genomic_DNA"/>
</dbReference>
<dbReference type="InterPro" id="IPR039556">
    <property type="entry name" value="ICL/PEPM"/>
</dbReference>
<dbReference type="InterPro" id="IPR018523">
    <property type="entry name" value="Isocitrate_lyase_ph_CS"/>
</dbReference>
<dbReference type="SUPFAM" id="SSF51621">
    <property type="entry name" value="Phosphoenolpyruvate/pyruvate domain"/>
    <property type="match status" value="1"/>
</dbReference>
<name>A0ABQ5LQU3_9RHOB</name>
<protein>
    <submittedName>
        <fullName evidence="1">Carboxyvinyl-carboxyphosphonate phosphorylmutase</fullName>
    </submittedName>
</protein>
<dbReference type="InterPro" id="IPR015813">
    <property type="entry name" value="Pyrv/PenolPyrv_kinase-like_dom"/>
</dbReference>
<keyword evidence="2" id="KW-1185">Reference proteome</keyword>
<comment type="caution">
    <text evidence="1">The sequence shown here is derived from an EMBL/GenBank/DDBJ whole genome shotgun (WGS) entry which is preliminary data.</text>
</comment>
<dbReference type="Pfam" id="PF13714">
    <property type="entry name" value="PEP_mutase"/>
    <property type="match status" value="1"/>
</dbReference>
<dbReference type="Gene3D" id="3.20.20.60">
    <property type="entry name" value="Phosphoenolpyruvate-binding domains"/>
    <property type="match status" value="1"/>
</dbReference>
<dbReference type="InterPro" id="IPR040442">
    <property type="entry name" value="Pyrv_kinase-like_dom_sf"/>
</dbReference>
<proteinExistence type="predicted"/>
<dbReference type="PANTHER" id="PTHR42905:SF5">
    <property type="entry name" value="CARBOXYVINYL-CARBOXYPHOSPHONATE PHOSPHORYLMUTASE, CHLOROPLASTIC"/>
    <property type="match status" value="1"/>
</dbReference>
<evidence type="ECO:0000313" key="2">
    <source>
        <dbReference type="Proteomes" id="UP001144205"/>
    </source>
</evidence>